<dbReference type="AlphaFoldDB" id="A0AAN9V2F3"/>
<feature type="compositionally biased region" description="Acidic residues" evidence="10">
    <location>
        <begin position="290"/>
        <end position="299"/>
    </location>
</feature>
<proteinExistence type="inferred from homology"/>
<keyword evidence="9" id="KW-0539">Nucleus</keyword>
<gene>
    <name evidence="12" type="ORF">R5R35_003686</name>
</gene>
<feature type="region of interest" description="Disordered" evidence="10">
    <location>
        <begin position="180"/>
        <end position="213"/>
    </location>
</feature>
<keyword evidence="6" id="KW-0813">Transport</keyword>
<evidence type="ECO:0000256" key="2">
    <source>
        <dbReference type="ARBA" id="ARBA00004123"/>
    </source>
</evidence>
<comment type="subcellular location">
    <subcellularLocation>
        <location evidence="3">Cytoplasm</location>
    </subcellularLocation>
    <subcellularLocation>
        <location evidence="2">Nucleus</location>
    </subcellularLocation>
</comment>
<name>A0AAN9V2F3_9ORTH</name>
<dbReference type="InterPro" id="IPR013883">
    <property type="entry name" value="TF_Iwr1_dom"/>
</dbReference>
<evidence type="ECO:0000256" key="8">
    <source>
        <dbReference type="ARBA" id="ARBA00022927"/>
    </source>
</evidence>
<feature type="domain" description="Transcription factor Iwr1" evidence="11">
    <location>
        <begin position="144"/>
        <end position="210"/>
    </location>
</feature>
<dbReference type="GO" id="GO:0005737">
    <property type="term" value="C:cytoplasm"/>
    <property type="evidence" value="ECO:0007669"/>
    <property type="project" value="UniProtKB-SubCell"/>
</dbReference>
<sequence length="305" mass="35351">MATVLRVKRHCNEEPLEALVFACKRRKKSEEISEDKDSFATILKFSTTVKAQENDLSVLLPVDEREDIWKARLNHKVDISKKIREQRKKKSENSRFKVVNCFRHVEVEDPEKEDDEKRDVIIFDIESSEQNMQENNKESPEDEHYVYDIYYGQTSNECDFTTLDHLVDIMPVSSFHFGSNGASDEDSVADDDNDDSNDESNWRNDYPDSDHSINEDDMRLALQMDDMNLGNDLSSSDDDGLIYGVETDPQDVEYYGEVYAKYKARIRREFNEDITSSDEDDNQNSLEGGGEVDSDENEDPVLRFM</sequence>
<evidence type="ECO:0000313" key="13">
    <source>
        <dbReference type="Proteomes" id="UP001378592"/>
    </source>
</evidence>
<keyword evidence="7" id="KW-0963">Cytoplasm</keyword>
<comment type="similarity">
    <text evidence="4">Belongs to the IWR1/SLC7A6OS family.</text>
</comment>
<comment type="caution">
    <text evidence="12">The sequence shown here is derived from an EMBL/GenBank/DDBJ whole genome shotgun (WGS) entry which is preliminary data.</text>
</comment>
<dbReference type="GO" id="GO:0032502">
    <property type="term" value="P:developmental process"/>
    <property type="evidence" value="ECO:0007669"/>
    <property type="project" value="TreeGrafter"/>
</dbReference>
<dbReference type="PANTHER" id="PTHR31196">
    <property type="entry name" value="RNA POLYMERASE II NUCLEAR LOCALIZATION PROTEIN SLC7A6OS-RELATED"/>
    <property type="match status" value="1"/>
</dbReference>
<dbReference type="EMBL" id="JAZDUA010000642">
    <property type="protein sequence ID" value="KAK7790337.1"/>
    <property type="molecule type" value="Genomic_DNA"/>
</dbReference>
<keyword evidence="13" id="KW-1185">Reference proteome</keyword>
<evidence type="ECO:0000256" key="9">
    <source>
        <dbReference type="ARBA" id="ARBA00023242"/>
    </source>
</evidence>
<accession>A0AAN9V2F3</accession>
<evidence type="ECO:0000256" key="10">
    <source>
        <dbReference type="SAM" id="MobiDB-lite"/>
    </source>
</evidence>
<evidence type="ECO:0000256" key="3">
    <source>
        <dbReference type="ARBA" id="ARBA00004496"/>
    </source>
</evidence>
<organism evidence="12 13">
    <name type="scientific">Gryllus longicercus</name>
    <dbReference type="NCBI Taxonomy" id="2509291"/>
    <lineage>
        <taxon>Eukaryota</taxon>
        <taxon>Metazoa</taxon>
        <taxon>Ecdysozoa</taxon>
        <taxon>Arthropoda</taxon>
        <taxon>Hexapoda</taxon>
        <taxon>Insecta</taxon>
        <taxon>Pterygota</taxon>
        <taxon>Neoptera</taxon>
        <taxon>Polyneoptera</taxon>
        <taxon>Orthoptera</taxon>
        <taxon>Ensifera</taxon>
        <taxon>Gryllidea</taxon>
        <taxon>Grylloidea</taxon>
        <taxon>Gryllidae</taxon>
        <taxon>Gryllinae</taxon>
        <taxon>Gryllus</taxon>
    </lineage>
</organism>
<dbReference type="PANTHER" id="PTHR31196:SF2">
    <property type="entry name" value="RNA POLYMERASE II NUCLEAR LOCALIZATION PROTEIN SLC7A6OS-RELATED"/>
    <property type="match status" value="1"/>
</dbReference>
<comment type="function">
    <text evidence="1">Directs RNA polymerase II nuclear import.</text>
</comment>
<evidence type="ECO:0000313" key="12">
    <source>
        <dbReference type="EMBL" id="KAK7790337.1"/>
    </source>
</evidence>
<evidence type="ECO:0000256" key="5">
    <source>
        <dbReference type="ARBA" id="ARBA00017036"/>
    </source>
</evidence>
<keyword evidence="8" id="KW-0653">Protein transport</keyword>
<feature type="compositionally biased region" description="Acidic residues" evidence="10">
    <location>
        <begin position="183"/>
        <end position="198"/>
    </location>
</feature>
<evidence type="ECO:0000256" key="6">
    <source>
        <dbReference type="ARBA" id="ARBA00022448"/>
    </source>
</evidence>
<feature type="compositionally biased region" description="Basic and acidic residues" evidence="10">
    <location>
        <begin position="200"/>
        <end position="213"/>
    </location>
</feature>
<dbReference type="GO" id="GO:0015031">
    <property type="term" value="P:protein transport"/>
    <property type="evidence" value="ECO:0007669"/>
    <property type="project" value="UniProtKB-KW"/>
</dbReference>
<evidence type="ECO:0000256" key="7">
    <source>
        <dbReference type="ARBA" id="ARBA00022490"/>
    </source>
</evidence>
<dbReference type="Proteomes" id="UP001378592">
    <property type="component" value="Unassembled WGS sequence"/>
</dbReference>
<feature type="region of interest" description="Disordered" evidence="10">
    <location>
        <begin position="271"/>
        <end position="305"/>
    </location>
</feature>
<evidence type="ECO:0000256" key="4">
    <source>
        <dbReference type="ARBA" id="ARBA00010218"/>
    </source>
</evidence>
<evidence type="ECO:0000256" key="1">
    <source>
        <dbReference type="ARBA" id="ARBA00003202"/>
    </source>
</evidence>
<dbReference type="Pfam" id="PF08574">
    <property type="entry name" value="Iwr1"/>
    <property type="match status" value="1"/>
</dbReference>
<dbReference type="GO" id="GO:0005634">
    <property type="term" value="C:nucleus"/>
    <property type="evidence" value="ECO:0007669"/>
    <property type="project" value="UniProtKB-SubCell"/>
</dbReference>
<dbReference type="InterPro" id="IPR040218">
    <property type="entry name" value="SLC7A6OS"/>
</dbReference>
<evidence type="ECO:0000259" key="11">
    <source>
        <dbReference type="Pfam" id="PF08574"/>
    </source>
</evidence>
<protein>
    <recommendedName>
        <fullName evidence="5">Probable RNA polymerase II nuclear localization protein SLC7A6OS</fullName>
    </recommendedName>
</protein>
<reference evidence="12 13" key="1">
    <citation type="submission" date="2024-03" db="EMBL/GenBank/DDBJ databases">
        <title>The genome assembly and annotation of the cricket Gryllus longicercus Weissman &amp; Gray.</title>
        <authorList>
            <person name="Szrajer S."/>
            <person name="Gray D."/>
            <person name="Ylla G."/>
        </authorList>
    </citation>
    <scope>NUCLEOTIDE SEQUENCE [LARGE SCALE GENOMIC DNA]</scope>
    <source>
        <strain evidence="12">DAG 2021-001</strain>
        <tissue evidence="12">Whole body minus gut</tissue>
    </source>
</reference>